<dbReference type="InterPro" id="IPR057539">
    <property type="entry name" value="RXYLT1_N"/>
</dbReference>
<feature type="domain" description="RXYLT1 N-terminal" evidence="2">
    <location>
        <begin position="103"/>
        <end position="246"/>
    </location>
</feature>
<feature type="domain" description="RXYLT1 C-terminal" evidence="1">
    <location>
        <begin position="252"/>
        <end position="447"/>
    </location>
</feature>
<dbReference type="GO" id="GO:0035269">
    <property type="term" value="P:protein O-linked glycosylation via mannose"/>
    <property type="evidence" value="ECO:0007669"/>
    <property type="project" value="InterPro"/>
</dbReference>
<evidence type="ECO:0008006" key="5">
    <source>
        <dbReference type="Google" id="ProtNLM"/>
    </source>
</evidence>
<dbReference type="PANTHER" id="PTHR15576">
    <property type="entry name" value="RIBITOL-5-PHOSPHATE XYLOSYLTRANSFERASE 1"/>
    <property type="match status" value="1"/>
</dbReference>
<keyword evidence="4" id="KW-1185">Reference proteome</keyword>
<protein>
    <recommendedName>
        <fullName evidence="5">Transmembrane protein 5</fullName>
    </recommendedName>
</protein>
<reference evidence="3" key="1">
    <citation type="journal article" date="2023" name="Science">
        <title>Genome structures resolve the early diversification of teleost fishes.</title>
        <authorList>
            <person name="Parey E."/>
            <person name="Louis A."/>
            <person name="Montfort J."/>
            <person name="Bouchez O."/>
            <person name="Roques C."/>
            <person name="Iampietro C."/>
            <person name="Lluch J."/>
            <person name="Castinel A."/>
            <person name="Donnadieu C."/>
            <person name="Desvignes T."/>
            <person name="Floi Bucao C."/>
            <person name="Jouanno E."/>
            <person name="Wen M."/>
            <person name="Mejri S."/>
            <person name="Dirks R."/>
            <person name="Jansen H."/>
            <person name="Henkel C."/>
            <person name="Chen W.J."/>
            <person name="Zahm M."/>
            <person name="Cabau C."/>
            <person name="Klopp C."/>
            <person name="Thompson A.W."/>
            <person name="Robinson-Rechavi M."/>
            <person name="Braasch I."/>
            <person name="Lecointre G."/>
            <person name="Bobe J."/>
            <person name="Postlethwait J.H."/>
            <person name="Berthelot C."/>
            <person name="Roest Crollius H."/>
            <person name="Guiguen Y."/>
        </authorList>
    </citation>
    <scope>NUCLEOTIDE SEQUENCE</scope>
    <source>
        <strain evidence="3">NC1722</strain>
    </source>
</reference>
<gene>
    <name evidence="3" type="ORF">AAFF_G00386350</name>
</gene>
<dbReference type="InterPro" id="IPR055286">
    <property type="entry name" value="RXYLT1-like"/>
</dbReference>
<dbReference type="CDD" id="cd21099">
    <property type="entry name" value="RXYLT1-like"/>
    <property type="match status" value="1"/>
</dbReference>
<dbReference type="Pfam" id="PF24786">
    <property type="entry name" value="RXYLT1_N"/>
    <property type="match status" value="1"/>
</dbReference>
<proteinExistence type="predicted"/>
<name>A0AAD7SFB5_9TELE</name>
<dbReference type="Proteomes" id="UP001221898">
    <property type="component" value="Unassembled WGS sequence"/>
</dbReference>
<comment type="caution">
    <text evidence="3">The sequence shown here is derived from an EMBL/GenBank/DDBJ whole genome shotgun (WGS) entry which is preliminary data.</text>
</comment>
<dbReference type="EMBL" id="JAINUG010000071">
    <property type="protein sequence ID" value="KAJ8401404.1"/>
    <property type="molecule type" value="Genomic_DNA"/>
</dbReference>
<evidence type="ECO:0000313" key="4">
    <source>
        <dbReference type="Proteomes" id="UP001221898"/>
    </source>
</evidence>
<dbReference type="InterPro" id="IPR057538">
    <property type="entry name" value="RXYLT1_C"/>
</dbReference>
<dbReference type="GO" id="GO:0005794">
    <property type="term" value="C:Golgi apparatus"/>
    <property type="evidence" value="ECO:0007669"/>
    <property type="project" value="TreeGrafter"/>
</dbReference>
<evidence type="ECO:0000259" key="1">
    <source>
        <dbReference type="Pfam" id="PF24785"/>
    </source>
</evidence>
<dbReference type="Pfam" id="PF24785">
    <property type="entry name" value="RXYLT1_C"/>
    <property type="match status" value="1"/>
</dbReference>
<dbReference type="AlphaFoldDB" id="A0AAD7SFB5"/>
<accession>A0AAD7SFB5</accession>
<evidence type="ECO:0000313" key="3">
    <source>
        <dbReference type="EMBL" id="KAJ8401404.1"/>
    </source>
</evidence>
<organism evidence="3 4">
    <name type="scientific">Aldrovandia affinis</name>
    <dbReference type="NCBI Taxonomy" id="143900"/>
    <lineage>
        <taxon>Eukaryota</taxon>
        <taxon>Metazoa</taxon>
        <taxon>Chordata</taxon>
        <taxon>Craniata</taxon>
        <taxon>Vertebrata</taxon>
        <taxon>Euteleostomi</taxon>
        <taxon>Actinopterygii</taxon>
        <taxon>Neopterygii</taxon>
        <taxon>Teleostei</taxon>
        <taxon>Notacanthiformes</taxon>
        <taxon>Halosauridae</taxon>
        <taxon>Aldrovandia</taxon>
    </lineage>
</organism>
<dbReference type="GO" id="GO:0120053">
    <property type="term" value="F:ribitol beta-1,4-xylosyltransferase activity"/>
    <property type="evidence" value="ECO:0007669"/>
    <property type="project" value="InterPro"/>
</dbReference>
<dbReference type="PANTHER" id="PTHR15576:SF1">
    <property type="entry name" value="RIBITOL-5-PHOSPHATE XYLOSYLTRANSFERASE 1"/>
    <property type="match status" value="1"/>
</dbReference>
<sequence length="450" mass="50944">MKFGRRKICFCVVLLYLVFSLYAAYNVFFNTKAISRVHRVVKKVTAAGGVKAGEGSQRNGAGDWWNPWEDERAESLSILQRRREGFRAYQAQIAKDRPKRHKVQIWGKAAIGLYLWEHILEGPLNPTDRTAQWREGEVQSGTISFRFYTGPAVVQGQVPLDTDSMVLVLNGREEQKVAYATRWLQHAGALVQARALSRVAVVMLGSERCSNDWLRPYLKAQGGFVDLLFLVYDSPWVNNRDVLQWPLGVATYREFPVVSPSAELVSSVRPYLCNFLGTVYRNSSRESLMGILKQQGLERDCIITGREKWVPQETADSLQRYQTALAQSDLTLCPVGVNAECYRIYEACAYGSVPVVEDVGTPGECAAGKAGAGPGEGHGSPLRLLKAAGAPFLFLRDWAELPALLERERGMTRREKEERRRRLMEWYGTFRMRMRDRFTQVLEEAFFRAG</sequence>
<evidence type="ECO:0000259" key="2">
    <source>
        <dbReference type="Pfam" id="PF24786"/>
    </source>
</evidence>